<dbReference type="PANTHER" id="PTHR33452:SF1">
    <property type="entry name" value="INNER MEMBRANE PROTEIN YPHA-RELATED"/>
    <property type="match status" value="1"/>
</dbReference>
<name>A0ABP7GCK0_9MICO</name>
<dbReference type="Proteomes" id="UP001500540">
    <property type="component" value="Unassembled WGS sequence"/>
</dbReference>
<feature type="transmembrane region" description="Helical" evidence="8">
    <location>
        <begin position="61"/>
        <end position="81"/>
    </location>
</feature>
<dbReference type="EMBL" id="BAABAF010000003">
    <property type="protein sequence ID" value="GAA3760402.1"/>
    <property type="molecule type" value="Genomic_DNA"/>
</dbReference>
<comment type="caution">
    <text evidence="9">The sequence shown here is derived from an EMBL/GenBank/DDBJ whole genome shotgun (WGS) entry which is preliminary data.</text>
</comment>
<feature type="compositionally biased region" description="Low complexity" evidence="7">
    <location>
        <begin position="168"/>
        <end position="203"/>
    </location>
</feature>
<evidence type="ECO:0000256" key="1">
    <source>
        <dbReference type="ARBA" id="ARBA00004651"/>
    </source>
</evidence>
<evidence type="ECO:0000313" key="10">
    <source>
        <dbReference type="Proteomes" id="UP001500540"/>
    </source>
</evidence>
<evidence type="ECO:0008006" key="11">
    <source>
        <dbReference type="Google" id="ProtNLM"/>
    </source>
</evidence>
<accession>A0ABP7GCK0</accession>
<keyword evidence="3" id="KW-1003">Cell membrane</keyword>
<evidence type="ECO:0000256" key="6">
    <source>
        <dbReference type="ARBA" id="ARBA00023136"/>
    </source>
</evidence>
<evidence type="ECO:0000256" key="2">
    <source>
        <dbReference type="ARBA" id="ARBA00006679"/>
    </source>
</evidence>
<evidence type="ECO:0000256" key="3">
    <source>
        <dbReference type="ARBA" id="ARBA00022475"/>
    </source>
</evidence>
<keyword evidence="10" id="KW-1185">Reference proteome</keyword>
<feature type="transmembrane region" description="Helical" evidence="8">
    <location>
        <begin position="102"/>
        <end position="119"/>
    </location>
</feature>
<protein>
    <recommendedName>
        <fullName evidence="11">DoxX family protein</fullName>
    </recommendedName>
</protein>
<evidence type="ECO:0000256" key="7">
    <source>
        <dbReference type="SAM" id="MobiDB-lite"/>
    </source>
</evidence>
<dbReference type="InterPro" id="IPR051907">
    <property type="entry name" value="DoxX-like_oxidoreductase"/>
</dbReference>
<keyword evidence="4 8" id="KW-0812">Transmembrane</keyword>
<comment type="similarity">
    <text evidence="2">Belongs to the DoxX family.</text>
</comment>
<organism evidence="9 10">
    <name type="scientific">Microbacterium kribbense</name>
    <dbReference type="NCBI Taxonomy" id="433645"/>
    <lineage>
        <taxon>Bacteria</taxon>
        <taxon>Bacillati</taxon>
        <taxon>Actinomycetota</taxon>
        <taxon>Actinomycetes</taxon>
        <taxon>Micrococcales</taxon>
        <taxon>Microbacteriaceae</taxon>
        <taxon>Microbacterium</taxon>
    </lineage>
</organism>
<keyword evidence="6 8" id="KW-0472">Membrane</keyword>
<sequence length="203" mass="19760">MSFGRLAVRVVIGGLFIGHGTQKLAGWFGGSGLEGTDKMMAAVDMYPVRRNAIAVGVTETAGGALLIAGGATPLAAAGLIGSMTTAVRKVHGKNGPWNSNRGWELNAIIVAALTLLVEAGPGRPSVDAALGRVKSGPGWALAALGAGVAGSAALVELGRRAAQRAREQAASASAASTGTASDAAAESDAAAASDASEGAASGA</sequence>
<dbReference type="Pfam" id="PF07681">
    <property type="entry name" value="DoxX"/>
    <property type="match status" value="1"/>
</dbReference>
<feature type="transmembrane region" description="Helical" evidence="8">
    <location>
        <begin position="139"/>
        <end position="158"/>
    </location>
</feature>
<proteinExistence type="inferred from homology"/>
<evidence type="ECO:0000313" key="9">
    <source>
        <dbReference type="EMBL" id="GAA3760402.1"/>
    </source>
</evidence>
<dbReference type="PANTHER" id="PTHR33452">
    <property type="entry name" value="OXIDOREDUCTASE CATD-RELATED"/>
    <property type="match status" value="1"/>
</dbReference>
<dbReference type="InterPro" id="IPR032808">
    <property type="entry name" value="DoxX"/>
</dbReference>
<evidence type="ECO:0000256" key="8">
    <source>
        <dbReference type="SAM" id="Phobius"/>
    </source>
</evidence>
<evidence type="ECO:0000256" key="5">
    <source>
        <dbReference type="ARBA" id="ARBA00022989"/>
    </source>
</evidence>
<keyword evidence="5 8" id="KW-1133">Transmembrane helix</keyword>
<dbReference type="RefSeq" id="WP_344781424.1">
    <property type="nucleotide sequence ID" value="NZ_BAABAF010000003.1"/>
</dbReference>
<feature type="region of interest" description="Disordered" evidence="7">
    <location>
        <begin position="165"/>
        <end position="203"/>
    </location>
</feature>
<reference evidence="10" key="1">
    <citation type="journal article" date="2019" name="Int. J. Syst. Evol. Microbiol.">
        <title>The Global Catalogue of Microorganisms (GCM) 10K type strain sequencing project: providing services to taxonomists for standard genome sequencing and annotation.</title>
        <authorList>
            <consortium name="The Broad Institute Genomics Platform"/>
            <consortium name="The Broad Institute Genome Sequencing Center for Infectious Disease"/>
            <person name="Wu L."/>
            <person name="Ma J."/>
        </authorList>
    </citation>
    <scope>NUCLEOTIDE SEQUENCE [LARGE SCALE GENOMIC DNA]</scope>
    <source>
        <strain evidence="10">JCM 16950</strain>
    </source>
</reference>
<evidence type="ECO:0000256" key="4">
    <source>
        <dbReference type="ARBA" id="ARBA00022692"/>
    </source>
</evidence>
<comment type="subcellular location">
    <subcellularLocation>
        <location evidence="1">Cell membrane</location>
        <topology evidence="1">Multi-pass membrane protein</topology>
    </subcellularLocation>
</comment>
<gene>
    <name evidence="9" type="ORF">GCM10022240_11310</name>
</gene>